<evidence type="ECO:0000313" key="2">
    <source>
        <dbReference type="EMBL" id="MFC4009313.1"/>
    </source>
</evidence>
<name>A0ABV8G6F1_9ACTN</name>
<dbReference type="Pfam" id="PF02515">
    <property type="entry name" value="CoA_transf_3"/>
    <property type="match status" value="1"/>
</dbReference>
<protein>
    <submittedName>
        <fullName evidence="2">CaiB/BaiF CoA transferase family protein</fullName>
    </submittedName>
</protein>
<accession>A0ABV8G6F1</accession>
<sequence>MSGPLEGLRVLDLSRFIAGPYCAMLLGDLGADVVKAEKPGTGEEARLMRPRAGDESFYLLAFNRNKRGITVDFRDQDDQRLLARLAERADVLVENFRPGTLEKMGLAPDELLRRNPGLIVARCSGFGQDGPQAGRTGFDAIAQAESGLMSISGEPGDKPMLSGTFMVDYSAGMQLTIGVLAALADRRRTGRGQVVDVALLDTAFSLMMTSATEYLMRGEETGQVGNRDRYGAPGNTYRSADGWVHVVGGSDAHFPRLLAAMGRPELADDPRFRTLEDRLANRDAIDAIVGEWTAGLSCDKLVAVLEAAGVPCGRVNGVAGAVGHPQLRHREMVAEVEHPALGPVPLPGVTVKLSRTPGAVRLPPPRLGEHTDEVLADWLEA</sequence>
<dbReference type="InterPro" id="IPR023606">
    <property type="entry name" value="CoA-Trfase_III_dom_1_sf"/>
</dbReference>
<reference evidence="3" key="1">
    <citation type="journal article" date="2019" name="Int. J. Syst. Evol. Microbiol.">
        <title>The Global Catalogue of Microorganisms (GCM) 10K type strain sequencing project: providing services to taxonomists for standard genome sequencing and annotation.</title>
        <authorList>
            <consortium name="The Broad Institute Genomics Platform"/>
            <consortium name="The Broad Institute Genome Sequencing Center for Infectious Disease"/>
            <person name="Wu L."/>
            <person name="Ma J."/>
        </authorList>
    </citation>
    <scope>NUCLEOTIDE SEQUENCE [LARGE SCALE GENOMIC DNA]</scope>
    <source>
        <strain evidence="3">TBRC 1276</strain>
    </source>
</reference>
<evidence type="ECO:0000256" key="1">
    <source>
        <dbReference type="ARBA" id="ARBA00022679"/>
    </source>
</evidence>
<proteinExistence type="predicted"/>
<dbReference type="InterPro" id="IPR050483">
    <property type="entry name" value="CoA-transferase_III_domain"/>
</dbReference>
<dbReference type="RefSeq" id="WP_379529368.1">
    <property type="nucleotide sequence ID" value="NZ_JBHSBI010000009.1"/>
</dbReference>
<dbReference type="Proteomes" id="UP001595851">
    <property type="component" value="Unassembled WGS sequence"/>
</dbReference>
<dbReference type="Gene3D" id="3.40.50.10540">
    <property type="entry name" value="Crotonobetainyl-coa:carnitine coa-transferase, domain 1"/>
    <property type="match status" value="1"/>
</dbReference>
<dbReference type="InterPro" id="IPR003673">
    <property type="entry name" value="CoA-Trfase_fam_III"/>
</dbReference>
<dbReference type="PANTHER" id="PTHR48207">
    <property type="entry name" value="SUCCINATE--HYDROXYMETHYLGLUTARATE COA-TRANSFERASE"/>
    <property type="match status" value="1"/>
</dbReference>
<comment type="caution">
    <text evidence="2">The sequence shown here is derived from an EMBL/GenBank/DDBJ whole genome shotgun (WGS) entry which is preliminary data.</text>
</comment>
<dbReference type="InterPro" id="IPR044855">
    <property type="entry name" value="CoA-Trfase_III_dom3_sf"/>
</dbReference>
<dbReference type="SUPFAM" id="SSF89796">
    <property type="entry name" value="CoA-transferase family III (CaiB/BaiF)"/>
    <property type="match status" value="1"/>
</dbReference>
<dbReference type="EMBL" id="JBHSBI010000009">
    <property type="protein sequence ID" value="MFC4009313.1"/>
    <property type="molecule type" value="Genomic_DNA"/>
</dbReference>
<dbReference type="Gene3D" id="3.30.1540.10">
    <property type="entry name" value="formyl-coa transferase, domain 3"/>
    <property type="match status" value="1"/>
</dbReference>
<organism evidence="2 3">
    <name type="scientific">Nonomuraea purpurea</name>
    <dbReference type="NCBI Taxonomy" id="1849276"/>
    <lineage>
        <taxon>Bacteria</taxon>
        <taxon>Bacillati</taxon>
        <taxon>Actinomycetota</taxon>
        <taxon>Actinomycetes</taxon>
        <taxon>Streptosporangiales</taxon>
        <taxon>Streptosporangiaceae</taxon>
        <taxon>Nonomuraea</taxon>
    </lineage>
</organism>
<gene>
    <name evidence="2" type="ORF">ACFOY2_18925</name>
</gene>
<keyword evidence="1 2" id="KW-0808">Transferase</keyword>
<keyword evidence="3" id="KW-1185">Reference proteome</keyword>
<dbReference type="PANTHER" id="PTHR48207:SF3">
    <property type="entry name" value="SUCCINATE--HYDROXYMETHYLGLUTARATE COA-TRANSFERASE"/>
    <property type="match status" value="1"/>
</dbReference>
<dbReference type="GO" id="GO:0016740">
    <property type="term" value="F:transferase activity"/>
    <property type="evidence" value="ECO:0007669"/>
    <property type="project" value="UniProtKB-KW"/>
</dbReference>
<evidence type="ECO:0000313" key="3">
    <source>
        <dbReference type="Proteomes" id="UP001595851"/>
    </source>
</evidence>